<evidence type="ECO:0000313" key="1">
    <source>
        <dbReference type="EMBL" id="CAG8692953.1"/>
    </source>
</evidence>
<dbReference type="EMBL" id="CAJVPT010030043">
    <property type="protein sequence ID" value="CAG8692953.1"/>
    <property type="molecule type" value="Genomic_DNA"/>
</dbReference>
<reference evidence="1" key="1">
    <citation type="submission" date="2021-06" db="EMBL/GenBank/DDBJ databases">
        <authorList>
            <person name="Kallberg Y."/>
            <person name="Tangrot J."/>
            <person name="Rosling A."/>
        </authorList>
    </citation>
    <scope>NUCLEOTIDE SEQUENCE</scope>
    <source>
        <strain evidence="1">CL356</strain>
    </source>
</reference>
<gene>
    <name evidence="1" type="ORF">ACOLOM_LOCUS9907</name>
</gene>
<proteinExistence type="predicted"/>
<dbReference type="Proteomes" id="UP000789525">
    <property type="component" value="Unassembled WGS sequence"/>
</dbReference>
<sequence>MHASQRVEEDNRDPVSALFDSLKETERQQAFLRQQLKAALQDKMRAATAKIQAAQKEQSDLETVWGELFGEEECVLDDEVQAPTDVPAVVEEDVVQEEDRKKVEASTWRWFEGAVEGDEGVSRTLRGGLPNESSHLLPSYKSTPPVKMTRFMEEAEPIDQESDSRLALSTSLSASLGSLASSAAINTVQLPASHYDSILKSSYREPPYRMVASERVDVPTGMVAVRRESLITLLRAFDQILLHEAA</sequence>
<protein>
    <submittedName>
        <fullName evidence="1">1409_t:CDS:1</fullName>
    </submittedName>
</protein>
<keyword evidence="2" id="KW-1185">Reference proteome</keyword>
<accession>A0ACA9P873</accession>
<organism evidence="1 2">
    <name type="scientific">Acaulospora colombiana</name>
    <dbReference type="NCBI Taxonomy" id="27376"/>
    <lineage>
        <taxon>Eukaryota</taxon>
        <taxon>Fungi</taxon>
        <taxon>Fungi incertae sedis</taxon>
        <taxon>Mucoromycota</taxon>
        <taxon>Glomeromycotina</taxon>
        <taxon>Glomeromycetes</taxon>
        <taxon>Diversisporales</taxon>
        <taxon>Acaulosporaceae</taxon>
        <taxon>Acaulospora</taxon>
    </lineage>
</organism>
<name>A0ACA9P873_9GLOM</name>
<comment type="caution">
    <text evidence="1">The sequence shown here is derived from an EMBL/GenBank/DDBJ whole genome shotgun (WGS) entry which is preliminary data.</text>
</comment>
<evidence type="ECO:0000313" key="2">
    <source>
        <dbReference type="Proteomes" id="UP000789525"/>
    </source>
</evidence>